<protein>
    <submittedName>
        <fullName evidence="4">ABC transporter substrate-binding protein</fullName>
    </submittedName>
</protein>
<dbReference type="Proteomes" id="UP001216440">
    <property type="component" value="Chromosome"/>
</dbReference>
<name>A0ABY8JU17_9ACTN</name>
<dbReference type="CDD" id="cd01148">
    <property type="entry name" value="TroA_a"/>
    <property type="match status" value="1"/>
</dbReference>
<keyword evidence="2" id="KW-0732">Signal</keyword>
<dbReference type="Gene3D" id="3.40.50.1980">
    <property type="entry name" value="Nitrogenase molybdenum iron protein domain"/>
    <property type="match status" value="2"/>
</dbReference>
<dbReference type="PANTHER" id="PTHR30535">
    <property type="entry name" value="VITAMIN B12-BINDING PROTEIN"/>
    <property type="match status" value="1"/>
</dbReference>
<evidence type="ECO:0000313" key="5">
    <source>
        <dbReference type="Proteomes" id="UP001216440"/>
    </source>
</evidence>
<keyword evidence="5" id="KW-1185">Reference proteome</keyword>
<dbReference type="SUPFAM" id="SSF53807">
    <property type="entry name" value="Helical backbone' metal receptor"/>
    <property type="match status" value="1"/>
</dbReference>
<dbReference type="EMBL" id="CP121682">
    <property type="protein sequence ID" value="WGD39469.1"/>
    <property type="molecule type" value="Genomic_DNA"/>
</dbReference>
<comment type="similarity">
    <text evidence="1">Belongs to the bacterial solute-binding protein 8 family.</text>
</comment>
<evidence type="ECO:0000313" key="4">
    <source>
        <dbReference type="EMBL" id="WGD39469.1"/>
    </source>
</evidence>
<evidence type="ECO:0000256" key="1">
    <source>
        <dbReference type="ARBA" id="ARBA00008814"/>
    </source>
</evidence>
<organism evidence="4 5">
    <name type="scientific">Streptomyces cathayae</name>
    <dbReference type="NCBI Taxonomy" id="3031124"/>
    <lineage>
        <taxon>Bacteria</taxon>
        <taxon>Bacillati</taxon>
        <taxon>Actinomycetota</taxon>
        <taxon>Actinomycetes</taxon>
        <taxon>Kitasatosporales</taxon>
        <taxon>Streptomycetaceae</taxon>
        <taxon>Streptomyces</taxon>
    </lineage>
</organism>
<dbReference type="PANTHER" id="PTHR30535:SF7">
    <property type="entry name" value="IRON(III) DICITRATE-BINDING PROTEIN"/>
    <property type="match status" value="1"/>
</dbReference>
<sequence>MPHPVRPAALALATALLLTGCGAQVTSQEGEKDGSAARDGHYPVTVENCGEKKTYDKAPRRVVTNDVGITEIMFALGLEGHMAGYVMPDDKGDLTSVPWKDAYQKTEWLSKERINKELVLDARADLVFAGWNYGFSEGTGFTPAELEEVGVGSYLLSESCRNGRGKARGVMSPLDALYTDLRNLGRIFDVEDRATTLVATFRKQVAEAQAKAPKGADRPRVFLYDDGRDKPLTSGAYAGPHDIITKAGGDHIMKDLEDSWTTVGWETVVERDPEVIVINDYGDTSADQKRKFLTSYPPLAQVSAVKNDRIVVLDYVDLVESPRNPAAVTSLAAELRDFDRGGSPRGEG</sequence>
<gene>
    <name evidence="4" type="ORF">PYS65_04570</name>
</gene>
<feature type="domain" description="Fe/B12 periplasmic-binding" evidence="3">
    <location>
        <begin position="61"/>
        <end position="343"/>
    </location>
</feature>
<reference evidence="4 5" key="1">
    <citation type="submission" date="2023-03" db="EMBL/GenBank/DDBJ databases">
        <authorList>
            <person name="Mo P."/>
        </authorList>
    </citation>
    <scope>NUCLEOTIDE SEQUENCE [LARGE SCALE GENOMIC DNA]</scope>
    <source>
        <strain evidence="4 5">HUAS 5</strain>
    </source>
</reference>
<dbReference type="RefSeq" id="WP_279332469.1">
    <property type="nucleotide sequence ID" value="NZ_CP121682.1"/>
</dbReference>
<feature type="signal peptide" evidence="2">
    <location>
        <begin position="1"/>
        <end position="23"/>
    </location>
</feature>
<proteinExistence type="inferred from homology"/>
<dbReference type="PROSITE" id="PS50983">
    <property type="entry name" value="FE_B12_PBP"/>
    <property type="match status" value="1"/>
</dbReference>
<accession>A0ABY8JU17</accession>
<evidence type="ECO:0000256" key="2">
    <source>
        <dbReference type="SAM" id="SignalP"/>
    </source>
</evidence>
<dbReference type="PROSITE" id="PS51257">
    <property type="entry name" value="PROKAR_LIPOPROTEIN"/>
    <property type="match status" value="1"/>
</dbReference>
<dbReference type="InterPro" id="IPR002491">
    <property type="entry name" value="ABC_transptr_periplasmic_BD"/>
</dbReference>
<dbReference type="InterPro" id="IPR050902">
    <property type="entry name" value="ABC_Transporter_SBP"/>
</dbReference>
<dbReference type="Pfam" id="PF01497">
    <property type="entry name" value="Peripla_BP_2"/>
    <property type="match status" value="1"/>
</dbReference>
<feature type="chain" id="PRO_5046369569" evidence="2">
    <location>
        <begin position="24"/>
        <end position="348"/>
    </location>
</feature>
<evidence type="ECO:0000259" key="3">
    <source>
        <dbReference type="PROSITE" id="PS50983"/>
    </source>
</evidence>